<evidence type="ECO:0000256" key="4">
    <source>
        <dbReference type="ARBA" id="ARBA00022679"/>
    </source>
</evidence>
<keyword evidence="4" id="KW-0808">Transferase</keyword>
<dbReference type="SUPFAM" id="SSF47384">
    <property type="entry name" value="Homodimeric domain of signal transducing histidine kinase"/>
    <property type="match status" value="1"/>
</dbReference>
<keyword evidence="8" id="KW-1133">Transmembrane helix</keyword>
<keyword evidence="8" id="KW-0812">Transmembrane</keyword>
<comment type="caution">
    <text evidence="10">The sequence shown here is derived from an EMBL/GenBank/DDBJ whole genome shotgun (WGS) entry which is preliminary data.</text>
</comment>
<dbReference type="InterPro" id="IPR003594">
    <property type="entry name" value="HATPase_dom"/>
</dbReference>
<keyword evidence="5" id="KW-0418">Kinase</keyword>
<keyword evidence="7 8" id="KW-0472">Membrane</keyword>
<dbReference type="EC" id="2.7.13.3" evidence="2"/>
<name>A0A1G1WZM5_9BACT</name>
<accession>A0A1G1WZM5</accession>
<dbReference type="PANTHER" id="PTHR43711:SF1">
    <property type="entry name" value="HISTIDINE KINASE 1"/>
    <property type="match status" value="1"/>
</dbReference>
<evidence type="ECO:0000256" key="2">
    <source>
        <dbReference type="ARBA" id="ARBA00012438"/>
    </source>
</evidence>
<sequence>MWLIRKFSFPKNSAQFLYSLLLIVLIPAILAFNTLTITTKVDRDMNAQIRSTAALVGNTISPSIDALIANPEKLESQLVSIVHNTQEEIKSISVLKIDGETGVFTTYATTDQSNAQNDESLITNQIAWGKDETYASQILSVTGEKLWTVVSPVKNLDGKKIALLNVKVSTKTAEALIARTIKDSLIIMVGTIFLVLLLLLNHIRFFETSVLFSRLKEVNKLKDVFISVASHELLSPMTAIKGYLELLKSSPLPQTKEIQENIKFLSENFDRLQQLVMDLLDVSRIENNKIIMNLQPINLEDLIKDSLTEFAILAKEKNLTLSYDLPLSQPIIMGDERRLRQVLTNIVSNAIKYTIRGGLSITHEFSPDKITTHFKDTGLGIAEGEVKNLFQKFYRVRTKDTETIPGTGLGLWLIKEFVDRMNGKIYVQSIEHSGTQVTVELPINKVKP</sequence>
<dbReference type="Pfam" id="PF00512">
    <property type="entry name" value="HisKA"/>
    <property type="match status" value="1"/>
</dbReference>
<reference evidence="10 11" key="1">
    <citation type="journal article" date="2016" name="Nat. Commun.">
        <title>Thousands of microbial genomes shed light on interconnected biogeochemical processes in an aquifer system.</title>
        <authorList>
            <person name="Anantharaman K."/>
            <person name="Brown C.T."/>
            <person name="Hug L.A."/>
            <person name="Sharon I."/>
            <person name="Castelle C.J."/>
            <person name="Probst A.J."/>
            <person name="Thomas B.C."/>
            <person name="Singh A."/>
            <person name="Wilkins M.J."/>
            <person name="Karaoz U."/>
            <person name="Brodie E.L."/>
            <person name="Williams K.H."/>
            <person name="Hubbard S.S."/>
            <person name="Banfield J.F."/>
        </authorList>
    </citation>
    <scope>NUCLEOTIDE SEQUENCE [LARGE SCALE GENOMIC DNA]</scope>
</reference>
<dbReference type="Proteomes" id="UP000177718">
    <property type="component" value="Unassembled WGS sequence"/>
</dbReference>
<dbReference type="SMART" id="SM00388">
    <property type="entry name" value="HisKA"/>
    <property type="match status" value="1"/>
</dbReference>
<gene>
    <name evidence="10" type="ORF">A3A61_03230</name>
</gene>
<evidence type="ECO:0000313" key="10">
    <source>
        <dbReference type="EMBL" id="OGY32780.1"/>
    </source>
</evidence>
<dbReference type="InterPro" id="IPR003661">
    <property type="entry name" value="HisK_dim/P_dom"/>
</dbReference>
<dbReference type="Pfam" id="PF02518">
    <property type="entry name" value="HATPase_c"/>
    <property type="match status" value="1"/>
</dbReference>
<dbReference type="InterPro" id="IPR005467">
    <property type="entry name" value="His_kinase_dom"/>
</dbReference>
<evidence type="ECO:0000256" key="8">
    <source>
        <dbReference type="SAM" id="Phobius"/>
    </source>
</evidence>
<dbReference type="SUPFAM" id="SSF55874">
    <property type="entry name" value="ATPase domain of HSP90 chaperone/DNA topoisomerase II/histidine kinase"/>
    <property type="match status" value="1"/>
</dbReference>
<dbReference type="FunFam" id="1.10.287.130:FF:000001">
    <property type="entry name" value="Two-component sensor histidine kinase"/>
    <property type="match status" value="1"/>
</dbReference>
<dbReference type="InterPro" id="IPR036097">
    <property type="entry name" value="HisK_dim/P_sf"/>
</dbReference>
<feature type="transmembrane region" description="Helical" evidence="8">
    <location>
        <begin position="185"/>
        <end position="206"/>
    </location>
</feature>
<feature type="domain" description="Histidine kinase" evidence="9">
    <location>
        <begin position="228"/>
        <end position="445"/>
    </location>
</feature>
<keyword evidence="3" id="KW-0597">Phosphoprotein</keyword>
<evidence type="ECO:0000256" key="7">
    <source>
        <dbReference type="ARBA" id="ARBA00023136"/>
    </source>
</evidence>
<proteinExistence type="predicted"/>
<dbReference type="InterPro" id="IPR036890">
    <property type="entry name" value="HATPase_C_sf"/>
</dbReference>
<dbReference type="PANTHER" id="PTHR43711">
    <property type="entry name" value="TWO-COMPONENT HISTIDINE KINASE"/>
    <property type="match status" value="1"/>
</dbReference>
<dbReference type="FunFam" id="3.30.565.10:FF:000006">
    <property type="entry name" value="Sensor histidine kinase WalK"/>
    <property type="match status" value="1"/>
</dbReference>
<dbReference type="PRINTS" id="PR00344">
    <property type="entry name" value="BCTRLSENSOR"/>
</dbReference>
<dbReference type="STRING" id="1802605.A3A61_03230"/>
<dbReference type="InterPro" id="IPR050736">
    <property type="entry name" value="Sensor_HK_Regulatory"/>
</dbReference>
<dbReference type="InterPro" id="IPR004358">
    <property type="entry name" value="Sig_transdc_His_kin-like_C"/>
</dbReference>
<evidence type="ECO:0000259" key="9">
    <source>
        <dbReference type="PROSITE" id="PS50109"/>
    </source>
</evidence>
<protein>
    <recommendedName>
        <fullName evidence="2">histidine kinase</fullName>
        <ecNumber evidence="2">2.7.13.3</ecNumber>
    </recommendedName>
</protein>
<organism evidence="10 11">
    <name type="scientific">Candidatus Woykebacteria bacterium RIFCSPLOWO2_01_FULL_43_14</name>
    <dbReference type="NCBI Taxonomy" id="1802605"/>
    <lineage>
        <taxon>Bacteria</taxon>
        <taxon>Candidatus Woykeibacteriota</taxon>
    </lineage>
</organism>
<comment type="catalytic activity">
    <reaction evidence="1">
        <text>ATP + protein L-histidine = ADP + protein N-phospho-L-histidine.</text>
        <dbReference type="EC" id="2.7.13.3"/>
    </reaction>
</comment>
<dbReference type="EMBL" id="MHDB01000005">
    <property type="protein sequence ID" value="OGY32780.1"/>
    <property type="molecule type" value="Genomic_DNA"/>
</dbReference>
<dbReference type="GO" id="GO:0000155">
    <property type="term" value="F:phosphorelay sensor kinase activity"/>
    <property type="evidence" value="ECO:0007669"/>
    <property type="project" value="InterPro"/>
</dbReference>
<evidence type="ECO:0000256" key="1">
    <source>
        <dbReference type="ARBA" id="ARBA00000085"/>
    </source>
</evidence>
<evidence type="ECO:0000313" key="11">
    <source>
        <dbReference type="Proteomes" id="UP000177718"/>
    </source>
</evidence>
<evidence type="ECO:0000256" key="6">
    <source>
        <dbReference type="ARBA" id="ARBA00023012"/>
    </source>
</evidence>
<dbReference type="PROSITE" id="PS50109">
    <property type="entry name" value="HIS_KIN"/>
    <property type="match status" value="1"/>
</dbReference>
<dbReference type="SMART" id="SM00387">
    <property type="entry name" value="HATPase_c"/>
    <property type="match status" value="1"/>
</dbReference>
<dbReference type="Gene3D" id="1.10.287.130">
    <property type="match status" value="1"/>
</dbReference>
<evidence type="ECO:0000256" key="3">
    <source>
        <dbReference type="ARBA" id="ARBA00022553"/>
    </source>
</evidence>
<dbReference type="AlphaFoldDB" id="A0A1G1WZM5"/>
<dbReference type="CDD" id="cd00082">
    <property type="entry name" value="HisKA"/>
    <property type="match status" value="1"/>
</dbReference>
<dbReference type="Gene3D" id="3.30.565.10">
    <property type="entry name" value="Histidine kinase-like ATPase, C-terminal domain"/>
    <property type="match status" value="1"/>
</dbReference>
<keyword evidence="6" id="KW-0902">Two-component regulatory system</keyword>
<evidence type="ECO:0000256" key="5">
    <source>
        <dbReference type="ARBA" id="ARBA00022777"/>
    </source>
</evidence>